<dbReference type="AlphaFoldDB" id="D3FED4"/>
<dbReference type="Gene3D" id="1.10.10.10">
    <property type="entry name" value="Winged helix-like DNA-binding domain superfamily/Winged helix DNA-binding domain"/>
    <property type="match status" value="1"/>
</dbReference>
<dbReference type="InterPro" id="IPR011990">
    <property type="entry name" value="TPR-like_helical_dom_sf"/>
</dbReference>
<reference evidence="6" key="2">
    <citation type="submission" date="2010-01" db="EMBL/GenBank/DDBJ databases">
        <title>The complete genome of Conexibacter woesei DSM 14684.</title>
        <authorList>
            <consortium name="US DOE Joint Genome Institute (JGI-PGF)"/>
            <person name="Lucas S."/>
            <person name="Copeland A."/>
            <person name="Lapidus A."/>
            <person name="Glavina del Rio T."/>
            <person name="Dalin E."/>
            <person name="Tice H."/>
            <person name="Bruce D."/>
            <person name="Goodwin L."/>
            <person name="Pitluck S."/>
            <person name="Kyrpides N."/>
            <person name="Mavromatis K."/>
            <person name="Ivanova N."/>
            <person name="Mikhailova N."/>
            <person name="Chertkov O."/>
            <person name="Brettin T."/>
            <person name="Detter J.C."/>
            <person name="Han C."/>
            <person name="Larimer F."/>
            <person name="Land M."/>
            <person name="Hauser L."/>
            <person name="Markowitz V."/>
            <person name="Cheng J.-F."/>
            <person name="Hugenholtz P."/>
            <person name="Woyke T."/>
            <person name="Wu D."/>
            <person name="Pukall R."/>
            <person name="Steenblock K."/>
            <person name="Schneider S."/>
            <person name="Klenk H.-P."/>
            <person name="Eisen J.A."/>
        </authorList>
    </citation>
    <scope>NUCLEOTIDE SEQUENCE [LARGE SCALE GENOMIC DNA]</scope>
    <source>
        <strain evidence="6">DSM 14684 / CIP 108061 / JCM 11494 / NBRC 100937 / ID131577</strain>
    </source>
</reference>
<dbReference type="OrthoDB" id="3178131at2"/>
<dbReference type="GO" id="GO:0003677">
    <property type="term" value="F:DNA binding"/>
    <property type="evidence" value="ECO:0007669"/>
    <property type="project" value="InterPro"/>
</dbReference>
<keyword evidence="2" id="KW-0067">ATP-binding</keyword>
<dbReference type="KEGG" id="cwo:Cwoe_5220"/>
<dbReference type="EMBL" id="CP001854">
    <property type="protein sequence ID" value="ADB53626.1"/>
    <property type="molecule type" value="Genomic_DNA"/>
</dbReference>
<dbReference type="SMART" id="SM00421">
    <property type="entry name" value="HTH_LUXR"/>
    <property type="match status" value="1"/>
</dbReference>
<dbReference type="SUPFAM" id="SSF46894">
    <property type="entry name" value="C-terminal effector domain of the bipartite response regulators"/>
    <property type="match status" value="1"/>
</dbReference>
<evidence type="ECO:0000256" key="1">
    <source>
        <dbReference type="ARBA" id="ARBA00022741"/>
    </source>
</evidence>
<dbReference type="Pfam" id="PF00196">
    <property type="entry name" value="GerE"/>
    <property type="match status" value="1"/>
</dbReference>
<dbReference type="eggNOG" id="COG3899">
    <property type="taxonomic scope" value="Bacteria"/>
</dbReference>
<dbReference type="PROSITE" id="PS00622">
    <property type="entry name" value="HTH_LUXR_1"/>
    <property type="match status" value="1"/>
</dbReference>
<proteinExistence type="predicted"/>
<dbReference type="GO" id="GO:0005524">
    <property type="term" value="F:ATP binding"/>
    <property type="evidence" value="ECO:0007669"/>
    <property type="project" value="UniProtKB-KW"/>
</dbReference>
<dbReference type="SUPFAM" id="SSF48452">
    <property type="entry name" value="TPR-like"/>
    <property type="match status" value="1"/>
</dbReference>
<dbReference type="PRINTS" id="PR00038">
    <property type="entry name" value="HTHLUXR"/>
</dbReference>
<feature type="domain" description="HTH luxR-type" evidence="4">
    <location>
        <begin position="899"/>
        <end position="960"/>
    </location>
</feature>
<evidence type="ECO:0000256" key="3">
    <source>
        <dbReference type="SAM" id="MobiDB-lite"/>
    </source>
</evidence>
<dbReference type="Proteomes" id="UP000008229">
    <property type="component" value="Chromosome"/>
</dbReference>
<dbReference type="InterPro" id="IPR036388">
    <property type="entry name" value="WH-like_DNA-bd_sf"/>
</dbReference>
<dbReference type="STRING" id="469383.Cwoe_5220"/>
<organism evidence="5 6">
    <name type="scientific">Conexibacter woesei (strain DSM 14684 / CCUG 47730 / CIP 108061 / JCM 11494 / NBRC 100937 / ID131577)</name>
    <dbReference type="NCBI Taxonomy" id="469383"/>
    <lineage>
        <taxon>Bacteria</taxon>
        <taxon>Bacillati</taxon>
        <taxon>Actinomycetota</taxon>
        <taxon>Thermoleophilia</taxon>
        <taxon>Solirubrobacterales</taxon>
        <taxon>Conexibacteraceae</taxon>
        <taxon>Conexibacter</taxon>
    </lineage>
</organism>
<dbReference type="Pfam" id="PF13191">
    <property type="entry name" value="AAA_16"/>
    <property type="match status" value="1"/>
</dbReference>
<dbReference type="PROSITE" id="PS50043">
    <property type="entry name" value="HTH_LUXR_2"/>
    <property type="match status" value="1"/>
</dbReference>
<dbReference type="InterPro" id="IPR000792">
    <property type="entry name" value="Tscrpt_reg_LuxR_C"/>
</dbReference>
<dbReference type="eggNOG" id="COG2197">
    <property type="taxonomic scope" value="Bacteria"/>
</dbReference>
<keyword evidence="1" id="KW-0547">Nucleotide-binding</keyword>
<sequence>MVAHGGVLLERQDELRAIERQLAQARAGEGSALIVEGQAGIGKTTLLRAAIERAQTAGTSVLRARGGVLERHLEYGVVRQLLERPLVKAGAARRAELFAGPAAPAAAVLGLGELPVDAGPGHDPSAGILHGLHWLIANLADAGSLLIVIDDAHWADAASLRTAGYLARRLDGLPVALLLGTRDDEPGSQAALLTELLHASEPAYLRPAPLAEAAVAQVLRDAFAGQQPSAPLVAACTHASGGNPFFLTELATELAAAHATPDQLAPDLVERIGPLAVQRSLLLRLGRLGDDARRLARAVATLGGEGELRHAAAVAGLSPETASAAADTLVAAGILEDGRPLRMVHPLVRAVVAEDATPSDRATAHRRAFELLRADGATDEVVVPHALAAAATGDAELVALLRRVGERAFRTGTPDTAAVHLRRALEEPPGARERGDVLAALGVAEVRQGAFADGLGHLDQALALLDDAPARIAVHRDRAFAAFASAGMADARRVVGDALAEPGVAADEDAALQLEADLALLAWLSGGDHQLELRRHLGVAGETRAQRTMLALLAQAEHAAGAAPSVVVELAGRALGGGRLIAHDTSEALSWYMATYALLTCEAHQEARATIADALADGQRRGSAFARAGALGTRAVLALNEGRPRDAEADARTAALGAIPPIMVPVNASYVVLALVDQGELDAAEAELRAAGLEHGPGGPTVLRWIPWARARLHEAQGRADAVRADVVSLEEDERAGRPMRALAWRALLARALARGAAAGGAPASGGAAAGGAPASDDATAGGDADALAQEHLAWARVWGRPAALGVAQRAAALAAPAVERTQRAERLEEAVATLAGSSLRTEEARARLDLGVALLRGGRRRDGRDALEQALEVALACGARGTARSASAELQVAGAPPRRLAFDELTASERRVAEHAAAGRTNREIAEELFVTPKTVENHLTRVYAKLGVGSRRELAGAL</sequence>
<evidence type="ECO:0000259" key="4">
    <source>
        <dbReference type="PROSITE" id="PS50043"/>
    </source>
</evidence>
<feature type="region of interest" description="Disordered" evidence="3">
    <location>
        <begin position="763"/>
        <end position="783"/>
    </location>
</feature>
<accession>D3FED4</accession>
<evidence type="ECO:0000256" key="2">
    <source>
        <dbReference type="ARBA" id="ARBA00022840"/>
    </source>
</evidence>
<dbReference type="HOGENOM" id="CLU_006850_1_1_11"/>
<dbReference type="PANTHER" id="PTHR16305:SF35">
    <property type="entry name" value="TRANSCRIPTIONAL ACTIVATOR DOMAIN"/>
    <property type="match status" value="1"/>
</dbReference>
<dbReference type="InterPro" id="IPR041664">
    <property type="entry name" value="AAA_16"/>
</dbReference>
<reference evidence="5 6" key="1">
    <citation type="journal article" date="2010" name="Stand. Genomic Sci.">
        <title>Complete genome sequence of Conexibacter woesei type strain (ID131577).</title>
        <authorList>
            <person name="Pukall R."/>
            <person name="Lapidus A."/>
            <person name="Glavina Del Rio T."/>
            <person name="Copeland A."/>
            <person name="Tice H."/>
            <person name="Cheng J.-F."/>
            <person name="Lucas S."/>
            <person name="Chen F."/>
            <person name="Nolan M."/>
            <person name="Bruce D."/>
            <person name="Goodwin L."/>
            <person name="Pitluck S."/>
            <person name="Mavromatis K."/>
            <person name="Ivanova N."/>
            <person name="Ovchinnikova G."/>
            <person name="Pati A."/>
            <person name="Chen A."/>
            <person name="Palaniappan K."/>
            <person name="Land M."/>
            <person name="Hauser L."/>
            <person name="Chang Y.-J."/>
            <person name="Jeffries C.D."/>
            <person name="Chain P."/>
            <person name="Meincke L."/>
            <person name="Sims D."/>
            <person name="Brettin T."/>
            <person name="Detter J.C."/>
            <person name="Rohde M."/>
            <person name="Goeker M."/>
            <person name="Bristow J."/>
            <person name="Eisen J.A."/>
            <person name="Markowitz V."/>
            <person name="Kyrpides N.C."/>
            <person name="Klenk H.-P."/>
            <person name="Hugenholtz P."/>
        </authorList>
    </citation>
    <scope>NUCLEOTIDE SEQUENCE [LARGE SCALE GENOMIC DNA]</scope>
    <source>
        <strain evidence="6">DSM 14684 / CIP 108061 / JCM 11494 / NBRC 100937 / ID131577</strain>
    </source>
</reference>
<name>D3FED4_CONWI</name>
<evidence type="ECO:0000313" key="5">
    <source>
        <dbReference type="EMBL" id="ADB53626.1"/>
    </source>
</evidence>
<dbReference type="GO" id="GO:0004016">
    <property type="term" value="F:adenylate cyclase activity"/>
    <property type="evidence" value="ECO:0007669"/>
    <property type="project" value="TreeGrafter"/>
</dbReference>
<dbReference type="InterPro" id="IPR016032">
    <property type="entry name" value="Sig_transdc_resp-reg_C-effctor"/>
</dbReference>
<dbReference type="InterPro" id="IPR027417">
    <property type="entry name" value="P-loop_NTPase"/>
</dbReference>
<dbReference type="SUPFAM" id="SSF52540">
    <property type="entry name" value="P-loop containing nucleoside triphosphate hydrolases"/>
    <property type="match status" value="1"/>
</dbReference>
<dbReference type="GO" id="GO:0005737">
    <property type="term" value="C:cytoplasm"/>
    <property type="evidence" value="ECO:0007669"/>
    <property type="project" value="TreeGrafter"/>
</dbReference>
<dbReference type="GO" id="GO:0006355">
    <property type="term" value="P:regulation of DNA-templated transcription"/>
    <property type="evidence" value="ECO:0007669"/>
    <property type="project" value="InterPro"/>
</dbReference>
<dbReference type="PANTHER" id="PTHR16305">
    <property type="entry name" value="TESTICULAR SOLUBLE ADENYLYL CYCLASE"/>
    <property type="match status" value="1"/>
</dbReference>
<evidence type="ECO:0000313" key="6">
    <source>
        <dbReference type="Proteomes" id="UP000008229"/>
    </source>
</evidence>
<protein>
    <submittedName>
        <fullName evidence="5">Transcriptional regulator, LuxR family</fullName>
    </submittedName>
</protein>
<gene>
    <name evidence="5" type="ordered locus">Cwoe_5220</name>
</gene>
<keyword evidence="6" id="KW-1185">Reference proteome</keyword>
<dbReference type="CDD" id="cd06170">
    <property type="entry name" value="LuxR_C_like"/>
    <property type="match status" value="1"/>
</dbReference>
<dbReference type="RefSeq" id="WP_012936677.1">
    <property type="nucleotide sequence ID" value="NC_013739.1"/>
</dbReference>